<dbReference type="InterPro" id="IPR011611">
    <property type="entry name" value="PfkB_dom"/>
</dbReference>
<evidence type="ECO:0000256" key="3">
    <source>
        <dbReference type="ARBA" id="ARBA00023211"/>
    </source>
</evidence>
<dbReference type="InterPro" id="IPR022830">
    <property type="entry name" value="Indigdn_synthA-like"/>
</dbReference>
<evidence type="ECO:0000256" key="1">
    <source>
        <dbReference type="ARBA" id="ARBA00022723"/>
    </source>
</evidence>
<dbReference type="Pfam" id="PF00294">
    <property type="entry name" value="PfkB"/>
    <property type="match status" value="1"/>
</dbReference>
<evidence type="ECO:0000313" key="7">
    <source>
        <dbReference type="EMBL" id="EST07253.1"/>
    </source>
</evidence>
<reference evidence="8" key="1">
    <citation type="journal article" date="2013" name="Genome Announc.">
        <title>Draft genome sequence of Pseudozyma brasiliensis sp. nov. strain GHG001, a high producer of endo-1,4-xylanase isolated from an insect pest of sugarcane.</title>
        <authorList>
            <person name="Oliveira J.V.D.C."/>
            <person name="dos Santos R.A.C."/>
            <person name="Borges T.A."/>
            <person name="Riano-Pachon D.M."/>
            <person name="Goldman G.H."/>
        </authorList>
    </citation>
    <scope>NUCLEOTIDE SEQUENCE [LARGE SCALE GENOMIC DNA]</scope>
    <source>
        <strain evidence="8">GHG001</strain>
    </source>
</reference>
<accession>V5EVH5</accession>
<feature type="domain" description="Carbohydrate kinase PfkB" evidence="6">
    <location>
        <begin position="577"/>
        <end position="717"/>
    </location>
</feature>
<dbReference type="Gene3D" id="3.40.1790.10">
    <property type="entry name" value="Indigoidine synthase domain"/>
    <property type="match status" value="1"/>
</dbReference>
<dbReference type="eggNOG" id="KOG3009">
    <property type="taxonomic scope" value="Eukaryota"/>
</dbReference>
<dbReference type="InterPro" id="IPR029056">
    <property type="entry name" value="Ribokinase-like"/>
</dbReference>
<evidence type="ECO:0000256" key="5">
    <source>
        <dbReference type="ARBA" id="ARBA00023295"/>
    </source>
</evidence>
<organism evidence="7 8">
    <name type="scientific">Kalmanozyma brasiliensis (strain GHG001)</name>
    <name type="common">Yeast</name>
    <name type="synonym">Pseudozyma brasiliensis</name>
    <dbReference type="NCBI Taxonomy" id="1365824"/>
    <lineage>
        <taxon>Eukaryota</taxon>
        <taxon>Fungi</taxon>
        <taxon>Dikarya</taxon>
        <taxon>Basidiomycota</taxon>
        <taxon>Ustilaginomycotina</taxon>
        <taxon>Ustilaginomycetes</taxon>
        <taxon>Ustilaginales</taxon>
        <taxon>Ustilaginaceae</taxon>
        <taxon>Kalmanozyma</taxon>
    </lineage>
</organism>
<dbReference type="GO" id="GO:0016798">
    <property type="term" value="F:hydrolase activity, acting on glycosyl bonds"/>
    <property type="evidence" value="ECO:0007669"/>
    <property type="project" value="UniProtKB-KW"/>
</dbReference>
<dbReference type="Proteomes" id="UP000019377">
    <property type="component" value="Unassembled WGS sequence"/>
</dbReference>
<dbReference type="GeneID" id="27419183"/>
<evidence type="ECO:0000256" key="2">
    <source>
        <dbReference type="ARBA" id="ARBA00022801"/>
    </source>
</evidence>
<dbReference type="InterPro" id="IPR007342">
    <property type="entry name" value="PsuG"/>
</dbReference>
<keyword evidence="2" id="KW-0378">Hydrolase</keyword>
<dbReference type="RefSeq" id="XP_016292242.1">
    <property type="nucleotide sequence ID" value="XM_016436545.1"/>
</dbReference>
<dbReference type="Pfam" id="PF04227">
    <property type="entry name" value="Indigoidine_A"/>
    <property type="match status" value="1"/>
</dbReference>
<name>V5EVH5_KALBG</name>
<sequence>MVRSSSMLRQAAQSLLRTPHPALLLSSAVRSALTPSTKAPLVALESTIITHGLPYPLNLEVAQELEQTIIDHGAVPATIALLDGKPLVGLDQPQLERLAQCAIDQTKNEAIKASRRDIAHVLAKGKGTVGGTTVSGTMVLAHMAGIKIFATGGIGGVHRGAESTMDVSADLTELGRTPVAVFCSGPKSILDIPRTLEVLETHGVSVTTFNSTGEFPAFYTSNSGLYVPYAGTDAQAAASIFVNHQLGLESGQVFANPIPSEWNEVGARIQQSVEQAVRESVEQGIAKRGKEVTPWLLKRLAELIPESKKSNRALVVNNAKKAAQVAVELHHIEKDVEHAGNTHALGAIDSTSSSEARILIFGAAAVDITSRTNSAGAVKLAATTYPGRVSVTLGGVARNMAETATRVLQPTASPASVSPVKLISPHGSDQFGLLLRTGMQQMGMRTDGLFVPAGPSRDSRTAVCSLMLEDGGDLISGVADMDIGQTALYPRQGLEHGGLQSMLLDETPEMVVFDGNIGAEQAAELLTACETYNANTKGKRGSRRLLTLFEPTSIAKSTIVLQHFASTKSNRPKSQPITFATPNAVELEQIYSQAHQLGLVPSSSSTTPEPSIDLAAIDRSTLLKAQALVDAGIFATVLLKVGRHGVVTVDAERIHHHPIPAGEVQVVNTTGCGDSFAGAFVATLCHLLQTRPSEEWYKTLDTAVEIGQLAARNTLASQNAVGEGMHLLLRHHT</sequence>
<evidence type="ECO:0000313" key="8">
    <source>
        <dbReference type="Proteomes" id="UP000019377"/>
    </source>
</evidence>
<evidence type="ECO:0000259" key="6">
    <source>
        <dbReference type="Pfam" id="PF00294"/>
    </source>
</evidence>
<dbReference type="GO" id="GO:0046872">
    <property type="term" value="F:metal ion binding"/>
    <property type="evidence" value="ECO:0007669"/>
    <property type="project" value="UniProtKB-KW"/>
</dbReference>
<dbReference type="OrthoDB" id="198885at2759"/>
<dbReference type="STRING" id="1365824.V5EVH5"/>
<dbReference type="HOGENOM" id="CLU_012201_3_2_1"/>
<dbReference type="GO" id="GO:0005737">
    <property type="term" value="C:cytoplasm"/>
    <property type="evidence" value="ECO:0007669"/>
    <property type="project" value="TreeGrafter"/>
</dbReference>
<keyword evidence="3" id="KW-0464">Manganese</keyword>
<dbReference type="PANTHER" id="PTHR42909:SF1">
    <property type="entry name" value="CARBOHYDRATE KINASE PFKB DOMAIN-CONTAINING PROTEIN"/>
    <property type="match status" value="1"/>
</dbReference>
<keyword evidence="4" id="KW-0456">Lyase</keyword>
<dbReference type="Gene3D" id="3.40.1190.20">
    <property type="match status" value="1"/>
</dbReference>
<dbReference type="SUPFAM" id="SSF53613">
    <property type="entry name" value="Ribokinase-like"/>
    <property type="match status" value="1"/>
</dbReference>
<dbReference type="PANTHER" id="PTHR42909">
    <property type="entry name" value="ZGC:136858"/>
    <property type="match status" value="1"/>
</dbReference>
<dbReference type="HAMAP" id="MF_01876">
    <property type="entry name" value="PsiMP_glycosidase"/>
    <property type="match status" value="1"/>
</dbReference>
<keyword evidence="5" id="KW-0326">Glycosidase</keyword>
<keyword evidence="8" id="KW-1185">Reference proteome</keyword>
<dbReference type="OMA" id="CETYNAN"/>
<dbReference type="AlphaFoldDB" id="V5EVH5"/>
<gene>
    <name evidence="7" type="ORF">PSEUBRA_SCAF21g03501</name>
</gene>
<dbReference type="SUPFAM" id="SSF110581">
    <property type="entry name" value="Indigoidine synthase A-like"/>
    <property type="match status" value="1"/>
</dbReference>
<proteinExistence type="inferred from homology"/>
<dbReference type="GO" id="GO:0004730">
    <property type="term" value="F:pseudouridylate synthase activity"/>
    <property type="evidence" value="ECO:0007669"/>
    <property type="project" value="InterPro"/>
</dbReference>
<protein>
    <recommendedName>
        <fullName evidence="6">Carbohydrate kinase PfkB domain-containing protein</fullName>
    </recommendedName>
</protein>
<dbReference type="EMBL" id="KI545864">
    <property type="protein sequence ID" value="EST07253.1"/>
    <property type="molecule type" value="Genomic_DNA"/>
</dbReference>
<keyword evidence="1" id="KW-0479">Metal-binding</keyword>
<evidence type="ECO:0000256" key="4">
    <source>
        <dbReference type="ARBA" id="ARBA00023239"/>
    </source>
</evidence>